<gene>
    <name evidence="1" type="ORF">B0H15DRAFT_477045</name>
</gene>
<reference evidence="1" key="1">
    <citation type="submission" date="2023-03" db="EMBL/GenBank/DDBJ databases">
        <title>Massive genome expansion in bonnet fungi (Mycena s.s.) driven by repeated elements and novel gene families across ecological guilds.</title>
        <authorList>
            <consortium name="Lawrence Berkeley National Laboratory"/>
            <person name="Harder C.B."/>
            <person name="Miyauchi S."/>
            <person name="Viragh M."/>
            <person name="Kuo A."/>
            <person name="Thoen E."/>
            <person name="Andreopoulos B."/>
            <person name="Lu D."/>
            <person name="Skrede I."/>
            <person name="Drula E."/>
            <person name="Henrissat B."/>
            <person name="Morin E."/>
            <person name="Kohler A."/>
            <person name="Barry K."/>
            <person name="LaButti K."/>
            <person name="Morin E."/>
            <person name="Salamov A."/>
            <person name="Lipzen A."/>
            <person name="Mereny Z."/>
            <person name="Hegedus B."/>
            <person name="Baldrian P."/>
            <person name="Stursova M."/>
            <person name="Weitz H."/>
            <person name="Taylor A."/>
            <person name="Grigoriev I.V."/>
            <person name="Nagy L.G."/>
            <person name="Martin F."/>
            <person name="Kauserud H."/>
        </authorList>
    </citation>
    <scope>NUCLEOTIDE SEQUENCE</scope>
    <source>
        <strain evidence="1">CBHHK173m</strain>
    </source>
</reference>
<sequence>MLPKATTSTVKVSSITTCLSILDSLYDSRLLSDARCLIFSLSAHPRLARIVLNFKIKSRENRPCLLEQLLCARVGGTFSRESYSFLKADPIDVLALYVKGRKSGNVVPLEAMRVLCALCTSFSMAVPSPPTLITHLSNPEATSARRKP</sequence>
<name>A0AAD6XQG9_9AGAR</name>
<dbReference type="AlphaFoldDB" id="A0AAD6XQG9"/>
<protein>
    <submittedName>
        <fullName evidence="1">Uncharacterized protein</fullName>
    </submittedName>
</protein>
<dbReference type="Proteomes" id="UP001222325">
    <property type="component" value="Unassembled WGS sequence"/>
</dbReference>
<keyword evidence="2" id="KW-1185">Reference proteome</keyword>
<accession>A0AAD6XQG9</accession>
<dbReference type="EMBL" id="JARJCN010000053">
    <property type="protein sequence ID" value="KAJ7080757.1"/>
    <property type="molecule type" value="Genomic_DNA"/>
</dbReference>
<evidence type="ECO:0000313" key="1">
    <source>
        <dbReference type="EMBL" id="KAJ7080757.1"/>
    </source>
</evidence>
<evidence type="ECO:0000313" key="2">
    <source>
        <dbReference type="Proteomes" id="UP001222325"/>
    </source>
</evidence>
<organism evidence="1 2">
    <name type="scientific">Mycena belliarum</name>
    <dbReference type="NCBI Taxonomy" id="1033014"/>
    <lineage>
        <taxon>Eukaryota</taxon>
        <taxon>Fungi</taxon>
        <taxon>Dikarya</taxon>
        <taxon>Basidiomycota</taxon>
        <taxon>Agaricomycotina</taxon>
        <taxon>Agaricomycetes</taxon>
        <taxon>Agaricomycetidae</taxon>
        <taxon>Agaricales</taxon>
        <taxon>Marasmiineae</taxon>
        <taxon>Mycenaceae</taxon>
        <taxon>Mycena</taxon>
    </lineage>
</organism>
<comment type="caution">
    <text evidence="1">The sequence shown here is derived from an EMBL/GenBank/DDBJ whole genome shotgun (WGS) entry which is preliminary data.</text>
</comment>
<proteinExistence type="predicted"/>